<dbReference type="InterPro" id="IPR038091">
    <property type="entry name" value="UPF0302_N_sf"/>
</dbReference>
<dbReference type="EMBL" id="PZHR01000003">
    <property type="protein sequence ID" value="PTK60689.1"/>
    <property type="molecule type" value="Genomic_DNA"/>
</dbReference>
<dbReference type="PIRSF" id="PIRSF007165">
    <property type="entry name" value="UCP007165"/>
    <property type="match status" value="1"/>
</dbReference>
<evidence type="ECO:0000313" key="2">
    <source>
        <dbReference type="EMBL" id="PTK60689.1"/>
    </source>
</evidence>
<organism evidence="2 3">
    <name type="scientific">Staphylococcus nepalensis</name>
    <dbReference type="NCBI Taxonomy" id="214473"/>
    <lineage>
        <taxon>Bacteria</taxon>
        <taxon>Bacillati</taxon>
        <taxon>Bacillota</taxon>
        <taxon>Bacilli</taxon>
        <taxon>Bacillales</taxon>
        <taxon>Staphylococcaceae</taxon>
        <taxon>Staphylococcus</taxon>
    </lineage>
</organism>
<protein>
    <recommendedName>
        <fullName evidence="1">IDEAL domain-containing protein</fullName>
    </recommendedName>
</protein>
<evidence type="ECO:0000259" key="1">
    <source>
        <dbReference type="SMART" id="SM00914"/>
    </source>
</evidence>
<name>A0A2T4SDV8_9STAP</name>
<dbReference type="InterPro" id="IPR011188">
    <property type="entry name" value="UPF0302"/>
</dbReference>
<evidence type="ECO:0000313" key="3">
    <source>
        <dbReference type="Proteomes" id="UP000240400"/>
    </source>
</evidence>
<dbReference type="Pfam" id="PF08858">
    <property type="entry name" value="IDEAL"/>
    <property type="match status" value="1"/>
</dbReference>
<reference evidence="2 3" key="1">
    <citation type="journal article" date="2016" name="Front. Microbiol.">
        <title>Comprehensive Phylogenetic Analysis of Bovine Non-aureus Staphylococci Species Based on Whole-Genome Sequencing.</title>
        <authorList>
            <person name="Naushad S."/>
            <person name="Barkema H.W."/>
            <person name="Luby C."/>
            <person name="Condas L.A."/>
            <person name="Nobrega D.B."/>
            <person name="Carson D.A."/>
            <person name="De Buck J."/>
        </authorList>
    </citation>
    <scope>NUCLEOTIDE SEQUENCE [LARGE SCALE GENOMIC DNA]</scope>
    <source>
        <strain evidence="2 3">SNUC 4337</strain>
    </source>
</reference>
<gene>
    <name evidence="2" type="ORF">BUZ61_01015</name>
</gene>
<dbReference type="Gene3D" id="3.40.1530.30">
    <property type="entry name" value="Uncharacterised family UPF0302, N-terminal domain"/>
    <property type="match status" value="1"/>
</dbReference>
<dbReference type="Pfam" id="PF08864">
    <property type="entry name" value="UPF0302"/>
    <property type="match status" value="1"/>
</dbReference>
<dbReference type="SMART" id="SM00914">
    <property type="entry name" value="IDEAL"/>
    <property type="match status" value="1"/>
</dbReference>
<proteinExistence type="predicted"/>
<dbReference type="OrthoDB" id="2155814at2"/>
<dbReference type="RefSeq" id="WP_107643888.1">
    <property type="nucleotide sequence ID" value="NZ_CP149856.1"/>
</dbReference>
<dbReference type="InterPro" id="IPR014963">
    <property type="entry name" value="UPF0302_N"/>
</dbReference>
<sequence>MTDTLQQVKASFIEYILFQYRFKSRISVWVLNLIKSSPELLQHIHFVDAYISNHNTLEIATDNTSQPAIKFTVQDQVMINNDKIFDYIADQKISFDIKLYLNQEEVRDTKLDELLLTQLLNSPYYAIYIQDIYRIPLSKQSESSIIKHLQDNIDLSLQLHDKDLFYQLSQILNTFKLRNLNILPKD</sequence>
<dbReference type="AlphaFoldDB" id="A0A2T4SDV8"/>
<comment type="caution">
    <text evidence="2">The sequence shown here is derived from an EMBL/GenBank/DDBJ whole genome shotgun (WGS) entry which is preliminary data.</text>
</comment>
<feature type="domain" description="IDEAL" evidence="1">
    <location>
        <begin position="136"/>
        <end position="172"/>
    </location>
</feature>
<accession>A0A2T4SDV8</accession>
<dbReference type="Proteomes" id="UP000240400">
    <property type="component" value="Unassembled WGS sequence"/>
</dbReference>
<dbReference type="InterPro" id="IPR014957">
    <property type="entry name" value="IDEAL_dom"/>
</dbReference>